<dbReference type="InterPro" id="IPR032675">
    <property type="entry name" value="LRR_dom_sf"/>
</dbReference>
<proteinExistence type="predicted"/>
<name>A0A392MHI5_9FABA</name>
<keyword evidence="1" id="KW-0433">Leucine-rich repeat</keyword>
<gene>
    <name evidence="4" type="ORF">A2U01_0007062</name>
</gene>
<dbReference type="GO" id="GO:0006952">
    <property type="term" value="P:defense response"/>
    <property type="evidence" value="ECO:0007669"/>
    <property type="project" value="InterPro"/>
</dbReference>
<dbReference type="InterPro" id="IPR036390">
    <property type="entry name" value="WH_DNA-bd_sf"/>
</dbReference>
<dbReference type="InterPro" id="IPR058192">
    <property type="entry name" value="WHD_ROQ1-like"/>
</dbReference>
<evidence type="ECO:0000313" key="5">
    <source>
        <dbReference type="Proteomes" id="UP000265520"/>
    </source>
</evidence>
<dbReference type="PANTHER" id="PTHR11017">
    <property type="entry name" value="LEUCINE-RICH REPEAT-CONTAINING PROTEIN"/>
    <property type="match status" value="1"/>
</dbReference>
<keyword evidence="5" id="KW-1185">Reference proteome</keyword>
<dbReference type="SUPFAM" id="SSF46785">
    <property type="entry name" value="Winged helix' DNA-binding domain"/>
    <property type="match status" value="1"/>
</dbReference>
<evidence type="ECO:0000313" key="4">
    <source>
        <dbReference type="EMBL" id="MCH86208.1"/>
    </source>
</evidence>
<accession>A0A392MHI5</accession>
<evidence type="ECO:0000259" key="3">
    <source>
        <dbReference type="Pfam" id="PF23282"/>
    </source>
</evidence>
<dbReference type="InterPro" id="IPR011713">
    <property type="entry name" value="Leu-rich_rpt_3"/>
</dbReference>
<dbReference type="SUPFAM" id="SSF52058">
    <property type="entry name" value="L domain-like"/>
    <property type="match status" value="1"/>
</dbReference>
<dbReference type="Pfam" id="PF23282">
    <property type="entry name" value="WHD_ROQ1"/>
    <property type="match status" value="1"/>
</dbReference>
<protein>
    <submittedName>
        <fullName evidence="4">Disease resistance protein</fullName>
    </submittedName>
</protein>
<dbReference type="PANTHER" id="PTHR11017:SF562">
    <property type="entry name" value="ADP-RIBOSYL CYCLASE_CYCLIC ADP-RIBOSE HYDROLASE"/>
    <property type="match status" value="1"/>
</dbReference>
<dbReference type="AlphaFoldDB" id="A0A392MHI5"/>
<comment type="caution">
    <text evidence="4">The sequence shown here is derived from an EMBL/GenBank/DDBJ whole genome shotgun (WGS) entry which is preliminary data.</text>
</comment>
<dbReference type="Proteomes" id="UP000265520">
    <property type="component" value="Unassembled WGS sequence"/>
</dbReference>
<feature type="domain" description="Disease resistance protein Roq1-like winged-helix" evidence="3">
    <location>
        <begin position="18"/>
        <end position="85"/>
    </location>
</feature>
<keyword evidence="2" id="KW-0677">Repeat</keyword>
<organism evidence="4 5">
    <name type="scientific">Trifolium medium</name>
    <dbReference type="NCBI Taxonomy" id="97028"/>
    <lineage>
        <taxon>Eukaryota</taxon>
        <taxon>Viridiplantae</taxon>
        <taxon>Streptophyta</taxon>
        <taxon>Embryophyta</taxon>
        <taxon>Tracheophyta</taxon>
        <taxon>Spermatophyta</taxon>
        <taxon>Magnoliopsida</taxon>
        <taxon>eudicotyledons</taxon>
        <taxon>Gunneridae</taxon>
        <taxon>Pentapetalae</taxon>
        <taxon>rosids</taxon>
        <taxon>fabids</taxon>
        <taxon>Fabales</taxon>
        <taxon>Fabaceae</taxon>
        <taxon>Papilionoideae</taxon>
        <taxon>50 kb inversion clade</taxon>
        <taxon>NPAAA clade</taxon>
        <taxon>Hologalegina</taxon>
        <taxon>IRL clade</taxon>
        <taxon>Trifolieae</taxon>
        <taxon>Trifolium</taxon>
    </lineage>
</organism>
<sequence length="400" mass="45827">MDEIQEVLQVSYNGLTRREKEIFLDIAFFFEGENKDFATTILDACGFGATSGIQILEDKALVSISCNRIQMHDLLQKMAFDIVRNDQRLKHSRLKDIEEIHHVLKNNKAADVVEGIQFDLSQKENLHVKAETFNTMVDLRILRLYVPLGKKRLAILSHSDKGIMQFSDKLRYFEWNGYLLKSLPHHFCAKLLVEIHLPHSNVEYLWHGIQELMNLEVINLSECKDLINLPDLSQASKLKWLYLSGCESLCEIQPSIFSKDTLVTLLVDRCPKLEGPKNEKHLRTLQKINVYGCSSLKEFSLSSDSIENRDISNTGVEIFHSSISGMSKLGWLNLEGLELSNLPNKLSCLELLAELQVSYCDIVTKLKLEDVQYFFLSQGFLSKSKCFVLKTALHWSPYPL</sequence>
<dbReference type="Gene3D" id="3.80.10.10">
    <property type="entry name" value="Ribonuclease Inhibitor"/>
    <property type="match status" value="1"/>
</dbReference>
<evidence type="ECO:0000256" key="2">
    <source>
        <dbReference type="ARBA" id="ARBA00022737"/>
    </source>
</evidence>
<evidence type="ECO:0000256" key="1">
    <source>
        <dbReference type="ARBA" id="ARBA00022614"/>
    </source>
</evidence>
<dbReference type="InterPro" id="IPR044974">
    <property type="entry name" value="Disease_R_plants"/>
</dbReference>
<dbReference type="Pfam" id="PF07725">
    <property type="entry name" value="LRR_3"/>
    <property type="match status" value="1"/>
</dbReference>
<dbReference type="EMBL" id="LXQA010009923">
    <property type="protein sequence ID" value="MCH86208.1"/>
    <property type="molecule type" value="Genomic_DNA"/>
</dbReference>
<reference evidence="4 5" key="1">
    <citation type="journal article" date="2018" name="Front. Plant Sci.">
        <title>Red Clover (Trifolium pratense) and Zigzag Clover (T. medium) - A Picture of Genomic Similarities and Differences.</title>
        <authorList>
            <person name="Dluhosova J."/>
            <person name="Istvanek J."/>
            <person name="Nedelnik J."/>
            <person name="Repkova J."/>
        </authorList>
    </citation>
    <scope>NUCLEOTIDE SEQUENCE [LARGE SCALE GENOMIC DNA]</scope>
    <source>
        <strain evidence="5">cv. 10/8</strain>
        <tissue evidence="4">Leaf</tissue>
    </source>
</reference>